<dbReference type="EMBL" id="QKRW01000060">
    <property type="protein sequence ID" value="RAL59082.1"/>
    <property type="molecule type" value="Genomic_DNA"/>
</dbReference>
<dbReference type="PANTHER" id="PTHR21456:SF1">
    <property type="entry name" value="C2 NT-TYPE DOMAIN-CONTAINING PROTEIN"/>
    <property type="match status" value="1"/>
</dbReference>
<evidence type="ECO:0000313" key="2">
    <source>
        <dbReference type="EMBL" id="RAL59082.1"/>
    </source>
</evidence>
<protein>
    <submittedName>
        <fullName evidence="2">Uncharacterized protein</fullName>
    </submittedName>
</protein>
<name>A0A395IFH3_9HELO</name>
<comment type="caution">
    <text evidence="2">The sequence shown here is derived from an EMBL/GenBank/DDBJ whole genome shotgun (WGS) entry which is preliminary data.</text>
</comment>
<evidence type="ECO:0000313" key="3">
    <source>
        <dbReference type="Proteomes" id="UP000249056"/>
    </source>
</evidence>
<gene>
    <name evidence="2" type="ORF">DID88_009000</name>
</gene>
<evidence type="ECO:0000256" key="1">
    <source>
        <dbReference type="SAM" id="MobiDB-lite"/>
    </source>
</evidence>
<feature type="compositionally biased region" description="Basic residues" evidence="1">
    <location>
        <begin position="59"/>
        <end position="82"/>
    </location>
</feature>
<dbReference type="AlphaFoldDB" id="A0A395IFH3"/>
<feature type="compositionally biased region" description="Pro residues" evidence="1">
    <location>
        <begin position="40"/>
        <end position="54"/>
    </location>
</feature>
<reference evidence="2 3" key="1">
    <citation type="submission" date="2018-06" db="EMBL/GenBank/DDBJ databases">
        <title>Genome Sequence of the Brown Rot Fungal Pathogen Monilinia fructigena.</title>
        <authorList>
            <person name="Landi L."/>
            <person name="De Miccolis Angelini R.M."/>
            <person name="Pollastro S."/>
            <person name="Abate D."/>
            <person name="Faretra F."/>
            <person name="Romanazzi G."/>
        </authorList>
    </citation>
    <scope>NUCLEOTIDE SEQUENCE [LARGE SCALE GENOMIC DNA]</scope>
    <source>
        <strain evidence="2 3">Mfrg269</strain>
    </source>
</reference>
<dbReference type="OrthoDB" id="3365224at2759"/>
<proteinExistence type="predicted"/>
<dbReference type="PANTHER" id="PTHR21456">
    <property type="entry name" value="FAMILY WITH SEQUENCE SIMILARITY 102"/>
    <property type="match status" value="1"/>
</dbReference>
<dbReference type="Proteomes" id="UP000249056">
    <property type="component" value="Unassembled WGS sequence"/>
</dbReference>
<organism evidence="2 3">
    <name type="scientific">Monilinia fructigena</name>
    <dbReference type="NCBI Taxonomy" id="38457"/>
    <lineage>
        <taxon>Eukaryota</taxon>
        <taxon>Fungi</taxon>
        <taxon>Dikarya</taxon>
        <taxon>Ascomycota</taxon>
        <taxon>Pezizomycotina</taxon>
        <taxon>Leotiomycetes</taxon>
        <taxon>Helotiales</taxon>
        <taxon>Sclerotiniaceae</taxon>
        <taxon>Monilinia</taxon>
    </lineage>
</organism>
<sequence>MNVLVSKARKPKFDLVLRLIDLNNVPLTSGTAYIKWSLPNTPPQNTPDKLPAPPSKNTNRGRSKFRRTSPQKRARLRRNRRHHDGENGDGDDIGHMPQLQKSSDKSDLHDMYRVSLAASWSASPFEMPADECIEDIFFGGRRLETLSG</sequence>
<feature type="region of interest" description="Disordered" evidence="1">
    <location>
        <begin position="38"/>
        <end position="107"/>
    </location>
</feature>
<dbReference type="InterPro" id="IPR039931">
    <property type="entry name" value="EEIG1/2-like"/>
</dbReference>
<accession>A0A395IFH3</accession>
<keyword evidence="3" id="KW-1185">Reference proteome</keyword>